<evidence type="ECO:0000313" key="4">
    <source>
        <dbReference type="Proteomes" id="UP000272400"/>
    </source>
</evidence>
<proteinExistence type="predicted"/>
<dbReference type="AlphaFoldDB" id="A0A3N1CSG2"/>
<dbReference type="Proteomes" id="UP000272400">
    <property type="component" value="Unassembled WGS sequence"/>
</dbReference>
<evidence type="ECO:0000256" key="1">
    <source>
        <dbReference type="SAM" id="MobiDB-lite"/>
    </source>
</evidence>
<keyword evidence="4" id="KW-1185">Reference proteome</keyword>
<keyword evidence="2" id="KW-1133">Transmembrane helix</keyword>
<feature type="transmembrane region" description="Helical" evidence="2">
    <location>
        <begin position="176"/>
        <end position="198"/>
    </location>
</feature>
<keyword evidence="2" id="KW-0812">Transmembrane</keyword>
<reference evidence="3 4" key="1">
    <citation type="submission" date="2018-11" db="EMBL/GenBank/DDBJ databases">
        <title>Sequencing the genomes of 1000 actinobacteria strains.</title>
        <authorList>
            <person name="Klenk H.-P."/>
        </authorList>
    </citation>
    <scope>NUCLEOTIDE SEQUENCE [LARGE SCALE GENOMIC DNA]</scope>
    <source>
        <strain evidence="3 4">DSM 44254</strain>
    </source>
</reference>
<keyword evidence="2" id="KW-0472">Membrane</keyword>
<protein>
    <submittedName>
        <fullName evidence="3">Uncharacterized protein</fullName>
    </submittedName>
</protein>
<comment type="caution">
    <text evidence="3">The sequence shown here is derived from an EMBL/GenBank/DDBJ whole genome shotgun (WGS) entry which is preliminary data.</text>
</comment>
<dbReference type="EMBL" id="RJKE01000001">
    <property type="protein sequence ID" value="ROO84145.1"/>
    <property type="molecule type" value="Genomic_DNA"/>
</dbReference>
<evidence type="ECO:0000313" key="3">
    <source>
        <dbReference type="EMBL" id="ROO84145.1"/>
    </source>
</evidence>
<feature type="region of interest" description="Disordered" evidence="1">
    <location>
        <begin position="213"/>
        <end position="259"/>
    </location>
</feature>
<gene>
    <name evidence="3" type="ORF">EDD29_1662</name>
</gene>
<sequence>MAEPGELDTRVEVYTLALDGRRYELVCAKSGALGVRARLLVDGEERAETVKELESLKLADGDLAIEVKVDFRRRPKKIKARFAGREVHFIPPEGSHLAKLERWERERPLRYASRHVLIATAQVLIPLLGLSALLRLLVPRVDWPDLPHLDLPSVPWPDLPDLRPDLDLPDLTPPQWLQPLLDAGKLLGPILLAVAIAVREIRKNRRKFAAREAAARASRNASDGPVEGPRAAAAEPRDEGARSGAEGTADADPERGPER</sequence>
<name>A0A3N1CSG2_9ACTN</name>
<evidence type="ECO:0000256" key="2">
    <source>
        <dbReference type="SAM" id="Phobius"/>
    </source>
</evidence>
<feature type="transmembrane region" description="Helical" evidence="2">
    <location>
        <begin position="116"/>
        <end position="138"/>
    </location>
</feature>
<organism evidence="3 4">
    <name type="scientific">Actinocorallia herbida</name>
    <dbReference type="NCBI Taxonomy" id="58109"/>
    <lineage>
        <taxon>Bacteria</taxon>
        <taxon>Bacillati</taxon>
        <taxon>Actinomycetota</taxon>
        <taxon>Actinomycetes</taxon>
        <taxon>Streptosporangiales</taxon>
        <taxon>Thermomonosporaceae</taxon>
        <taxon>Actinocorallia</taxon>
    </lineage>
</organism>
<accession>A0A3N1CSG2</accession>